<dbReference type="Proteomes" id="UP000195326">
    <property type="component" value="Unassembled WGS sequence"/>
</dbReference>
<evidence type="ECO:0000313" key="3">
    <source>
        <dbReference type="Proteomes" id="UP000195326"/>
    </source>
</evidence>
<comment type="caution">
    <text evidence="2">The sequence shown here is derived from an EMBL/GenBank/DDBJ whole genome shotgun (WGS) entry which is preliminary data.</text>
</comment>
<dbReference type="EMBL" id="NFKK01000007">
    <property type="protein sequence ID" value="OUP52808.1"/>
    <property type="molecule type" value="Genomic_DNA"/>
</dbReference>
<reference evidence="2" key="2">
    <citation type="journal article" date="2018" name="BMC Genomics">
        <title>Whole genome sequencing and function prediction of 133 gut anaerobes isolated from chicken caecum in pure cultures.</title>
        <authorList>
            <person name="Medvecky M."/>
            <person name="Cejkova D."/>
            <person name="Polansky O."/>
            <person name="Karasova D."/>
            <person name="Kubasova T."/>
            <person name="Cizek A."/>
            <person name="Rychlik I."/>
        </authorList>
    </citation>
    <scope>NUCLEOTIDE SEQUENCE</scope>
    <source>
        <strain evidence="2">An179</strain>
        <strain evidence="1">An180</strain>
    </source>
</reference>
<evidence type="ECO:0000313" key="2">
    <source>
        <dbReference type="EMBL" id="OUP57456.1"/>
    </source>
</evidence>
<dbReference type="Proteomes" id="UP000195897">
    <property type="component" value="Unassembled WGS sequence"/>
</dbReference>
<reference evidence="3 4" key="1">
    <citation type="submission" date="2017-04" db="EMBL/GenBank/DDBJ databases">
        <title>Function of individual gut microbiota members based on whole genome sequencing of pure cultures obtained from chicken caecum.</title>
        <authorList>
            <person name="Medvecky M."/>
            <person name="Cejkova D."/>
            <person name="Polansky O."/>
            <person name="Karasova D."/>
            <person name="Kubasova T."/>
            <person name="Cizek A."/>
            <person name="Rychlik I."/>
        </authorList>
    </citation>
    <scope>NUCLEOTIDE SEQUENCE [LARGE SCALE GENOMIC DNA]</scope>
    <source>
        <strain evidence="3">An179</strain>
        <strain evidence="4">An180</strain>
    </source>
</reference>
<gene>
    <name evidence="2" type="ORF">B5F15_10130</name>
    <name evidence="1" type="ORF">B5F17_07435</name>
</gene>
<name>A0A1Y4LL83_9FIRM</name>
<protein>
    <submittedName>
        <fullName evidence="2">Uncharacterized protein</fullName>
    </submittedName>
</protein>
<organism evidence="2 3">
    <name type="scientific">Butyricicoccus pullicaecorum</name>
    <dbReference type="NCBI Taxonomy" id="501571"/>
    <lineage>
        <taxon>Bacteria</taxon>
        <taxon>Bacillati</taxon>
        <taxon>Bacillota</taxon>
        <taxon>Clostridia</taxon>
        <taxon>Eubacteriales</taxon>
        <taxon>Butyricicoccaceae</taxon>
        <taxon>Butyricicoccus</taxon>
    </lineage>
</organism>
<dbReference type="AlphaFoldDB" id="A0A1Y4LL83"/>
<dbReference type="RefSeq" id="WP_016147618.1">
    <property type="nucleotide sequence ID" value="NZ_CABKSA010000001.1"/>
</dbReference>
<dbReference type="EMBL" id="NFKL01000013">
    <property type="protein sequence ID" value="OUP57456.1"/>
    <property type="molecule type" value="Genomic_DNA"/>
</dbReference>
<sequence>MLYEVRFRCNHVHTMDLTGQAEDRFRKIALYNQMFCPECRAQYAISHTRELPLFRAFVMPARQMQ</sequence>
<accession>A0A1Y4LL83</accession>
<evidence type="ECO:0000313" key="1">
    <source>
        <dbReference type="EMBL" id="OUP52808.1"/>
    </source>
</evidence>
<proteinExistence type="predicted"/>
<evidence type="ECO:0000313" key="4">
    <source>
        <dbReference type="Proteomes" id="UP000195897"/>
    </source>
</evidence>